<reference evidence="1" key="1">
    <citation type="submission" date="2019-07" db="EMBL/GenBank/DDBJ databases">
        <title>Phylogenomic Reclassification of ATCC Bacillus Strains and Various Taxa within the Genus Bacillus.</title>
        <authorList>
            <person name="Riojas M.A."/>
            <person name="Frank A.M."/>
            <person name="Fenn S.L."/>
            <person name="King S."/>
            <person name="Brower S."/>
            <person name="Hazbon M.H."/>
        </authorList>
    </citation>
    <scope>NUCLEOTIDE SEQUENCE</scope>
    <source>
        <strain evidence="1">ATCC 27142</strain>
    </source>
</reference>
<sequence length="184" mass="21082">MKLAITGKLGAGKDEAVKYLVAMYEFFPFTFSAKGKSVFGDLFPELDGDEKQRQPMRDFIEGIRELPIPGAKDVWVNVVFRRIKEHEKVRCCRPSNVLITDMRTPEEYARAKAEGFTILRITAPYETRFDRAKKRGDKFKAADMDHPTETALDGFEVDYEIVNDGMLDDLYARLDEIMTKEGVI</sequence>
<dbReference type="SUPFAM" id="SSF52540">
    <property type="entry name" value="P-loop containing nucleoside triphosphate hydrolases"/>
    <property type="match status" value="1"/>
</dbReference>
<evidence type="ECO:0000313" key="1">
    <source>
        <dbReference type="EMBL" id="MDR4250733.1"/>
    </source>
</evidence>
<proteinExistence type="predicted"/>
<organism evidence="1 2">
    <name type="scientific">Bacillus pumilus</name>
    <name type="common">Bacillus mesentericus</name>
    <dbReference type="NCBI Taxonomy" id="1408"/>
    <lineage>
        <taxon>Bacteria</taxon>
        <taxon>Bacillati</taxon>
        <taxon>Bacillota</taxon>
        <taxon>Bacilli</taxon>
        <taxon>Bacillales</taxon>
        <taxon>Bacillaceae</taxon>
        <taxon>Bacillus</taxon>
    </lineage>
</organism>
<dbReference type="InterPro" id="IPR027417">
    <property type="entry name" value="P-loop_NTPase"/>
</dbReference>
<dbReference type="GO" id="GO:0016301">
    <property type="term" value="F:kinase activity"/>
    <property type="evidence" value="ECO:0007669"/>
    <property type="project" value="UniProtKB-KW"/>
</dbReference>
<keyword evidence="1" id="KW-0418">Kinase</keyword>
<dbReference type="Pfam" id="PF13238">
    <property type="entry name" value="AAA_18"/>
    <property type="match status" value="1"/>
</dbReference>
<keyword evidence="1" id="KW-0808">Transferase</keyword>
<name>A0AAE4B8F2_BACPU</name>
<protein>
    <submittedName>
        <fullName evidence="1">Dephospho-CoA kinase</fullName>
    </submittedName>
</protein>
<dbReference type="AlphaFoldDB" id="A0AAE4B8F2"/>
<dbReference type="Gene3D" id="3.40.50.300">
    <property type="entry name" value="P-loop containing nucleotide triphosphate hydrolases"/>
    <property type="match status" value="1"/>
</dbReference>
<dbReference type="RefSeq" id="WP_309415838.1">
    <property type="nucleotide sequence ID" value="NZ_CP187659.1"/>
</dbReference>
<dbReference type="EMBL" id="VKQA01000002">
    <property type="protein sequence ID" value="MDR4250733.1"/>
    <property type="molecule type" value="Genomic_DNA"/>
</dbReference>
<accession>A0AAE4B8F2</accession>
<evidence type="ECO:0000313" key="2">
    <source>
        <dbReference type="Proteomes" id="UP001182042"/>
    </source>
</evidence>
<dbReference type="Proteomes" id="UP001182042">
    <property type="component" value="Unassembled WGS sequence"/>
</dbReference>
<gene>
    <name evidence="1" type="ORF">FO508_10300</name>
</gene>
<comment type="caution">
    <text evidence="1">The sequence shown here is derived from an EMBL/GenBank/DDBJ whole genome shotgun (WGS) entry which is preliminary data.</text>
</comment>